<accession>A0A6A5WF40</accession>
<feature type="region of interest" description="Disordered" evidence="1">
    <location>
        <begin position="96"/>
        <end position="157"/>
    </location>
</feature>
<reference evidence="2" key="1">
    <citation type="journal article" date="2020" name="Stud. Mycol.">
        <title>101 Dothideomycetes genomes: a test case for predicting lifestyles and emergence of pathogens.</title>
        <authorList>
            <person name="Haridas S."/>
            <person name="Albert R."/>
            <person name="Binder M."/>
            <person name="Bloem J."/>
            <person name="Labutti K."/>
            <person name="Salamov A."/>
            <person name="Andreopoulos B."/>
            <person name="Baker S."/>
            <person name="Barry K."/>
            <person name="Bills G."/>
            <person name="Bluhm B."/>
            <person name="Cannon C."/>
            <person name="Castanera R."/>
            <person name="Culley D."/>
            <person name="Daum C."/>
            <person name="Ezra D."/>
            <person name="Gonzalez J."/>
            <person name="Henrissat B."/>
            <person name="Kuo A."/>
            <person name="Liang C."/>
            <person name="Lipzen A."/>
            <person name="Lutzoni F."/>
            <person name="Magnuson J."/>
            <person name="Mondo S."/>
            <person name="Nolan M."/>
            <person name="Ohm R."/>
            <person name="Pangilinan J."/>
            <person name="Park H.-J."/>
            <person name="Ramirez L."/>
            <person name="Alfaro M."/>
            <person name="Sun H."/>
            <person name="Tritt A."/>
            <person name="Yoshinaga Y."/>
            <person name="Zwiers L.-H."/>
            <person name="Turgeon B."/>
            <person name="Goodwin S."/>
            <person name="Spatafora J."/>
            <person name="Crous P."/>
            <person name="Grigoriev I."/>
        </authorList>
    </citation>
    <scope>NUCLEOTIDE SEQUENCE</scope>
    <source>
        <strain evidence="2">CBS 123094</strain>
    </source>
</reference>
<feature type="compositionally biased region" description="Polar residues" evidence="1">
    <location>
        <begin position="106"/>
        <end position="120"/>
    </location>
</feature>
<dbReference type="Proteomes" id="UP000799779">
    <property type="component" value="Unassembled WGS sequence"/>
</dbReference>
<gene>
    <name evidence="2" type="ORF">P154DRAFT_535629</name>
</gene>
<feature type="region of interest" description="Disordered" evidence="1">
    <location>
        <begin position="743"/>
        <end position="788"/>
    </location>
</feature>
<evidence type="ECO:0000313" key="2">
    <source>
        <dbReference type="EMBL" id="KAF1999389.1"/>
    </source>
</evidence>
<feature type="compositionally biased region" description="Basic residues" evidence="1">
    <location>
        <begin position="775"/>
        <end position="788"/>
    </location>
</feature>
<dbReference type="AlphaFoldDB" id="A0A6A5WF40"/>
<proteinExistence type="predicted"/>
<dbReference type="EMBL" id="ML977596">
    <property type="protein sequence ID" value="KAF1999389.1"/>
    <property type="molecule type" value="Genomic_DNA"/>
</dbReference>
<feature type="compositionally biased region" description="Low complexity" evidence="1">
    <location>
        <begin position="746"/>
        <end position="757"/>
    </location>
</feature>
<sequence>MIVPWDRGFPYLRNLTFAVARVMRALTASAKSAFRKVRKYCLFWRSSFGCLFDKNAPRVTALLQCCVAEAMIRTNPTQPQRSTQTTSQHVVIETTTYKPSPKAIQHASTTSATRIPQSLHSIPRPAPKASMHARYSTQSRSSDRHQPNPHDLLASAHDRRGRPCYTWGMAPTVAVACEDSVPELAIVVGEENQGRDLPSGFVIDGTGPWGELGGECWRERDIFSRSPLSPEHRTLPNTRTPHSPTNHTVPPPQQPPHTMPPTAEEAEDRQLPALAGKVSKPAAPPQNAGGERTIFQPKSIRGNAKTMKEAKEQPAPAATPITKTVRWLQLQDLVTENCKRIEQKGEELEKVEQLLIAKGKAKGEAVWQVVEIFVTLRLLALGMMTGMRRLERMEDLARATALMDSLFELSEIVARKYPTGSHFVGEDPDLASELAFLRQLTETYHEATQINDEEWKHCVEAGLRDATEGGSFMEIFSAAVSSLGSSPSTEDITFITIDPTTIISYTILDRGLAVLERTNPATGSHVWDFLEPGSTPDTPTLIEDNVAIPETRMRVFGPINPAHGRYSRRVSAATIIYGLYESMIIRQIWREGSSSTTILSSCKGNERLEFAFRLPDSTVIYRPQGKIEVNVRDRDDPRTSLPFLDPITQPQRSCSAAAGPSDFHSARFQPPRIPTRHKLDIEQVKRIITELFVKGKISQTTSNEAIAQQGIEEYYRRNNVKPEDNPFRSFYATQEITFGKPGVDTVSSSAASSAVVAENGGKGNGVVPDAEEKKTKKKSRKKNKGGKK</sequence>
<name>A0A6A5WF40_9PLEO</name>
<feature type="compositionally biased region" description="Pro residues" evidence="1">
    <location>
        <begin position="249"/>
        <end position="259"/>
    </location>
</feature>
<keyword evidence="3" id="KW-1185">Reference proteome</keyword>
<organism evidence="2 3">
    <name type="scientific">Amniculicola lignicola CBS 123094</name>
    <dbReference type="NCBI Taxonomy" id="1392246"/>
    <lineage>
        <taxon>Eukaryota</taxon>
        <taxon>Fungi</taxon>
        <taxon>Dikarya</taxon>
        <taxon>Ascomycota</taxon>
        <taxon>Pezizomycotina</taxon>
        <taxon>Dothideomycetes</taxon>
        <taxon>Pleosporomycetidae</taxon>
        <taxon>Pleosporales</taxon>
        <taxon>Amniculicolaceae</taxon>
        <taxon>Amniculicola</taxon>
    </lineage>
</organism>
<feature type="region of interest" description="Disordered" evidence="1">
    <location>
        <begin position="224"/>
        <end position="268"/>
    </location>
</feature>
<protein>
    <submittedName>
        <fullName evidence="2">Uncharacterized protein</fullName>
    </submittedName>
</protein>
<evidence type="ECO:0000256" key="1">
    <source>
        <dbReference type="SAM" id="MobiDB-lite"/>
    </source>
</evidence>
<evidence type="ECO:0000313" key="3">
    <source>
        <dbReference type="Proteomes" id="UP000799779"/>
    </source>
</evidence>